<dbReference type="SUPFAM" id="SSF55811">
    <property type="entry name" value="Nudix"/>
    <property type="match status" value="1"/>
</dbReference>
<evidence type="ECO:0000256" key="5">
    <source>
        <dbReference type="ARBA" id="ARBA00016377"/>
    </source>
</evidence>
<comment type="similarity">
    <text evidence="3">Belongs to the Nudix hydrolase family. NudK subfamily.</text>
</comment>
<dbReference type="InterPro" id="IPR015797">
    <property type="entry name" value="NUDIX_hydrolase-like_dom_sf"/>
</dbReference>
<dbReference type="InterPro" id="IPR004385">
    <property type="entry name" value="NDP_pyrophosphatase"/>
</dbReference>
<feature type="binding site" evidence="9">
    <location>
        <position position="155"/>
    </location>
    <ligand>
        <name>Mg(2+)</name>
        <dbReference type="ChEBI" id="CHEBI:18420"/>
        <label>1</label>
    </ligand>
</feature>
<gene>
    <name evidence="12" type="primary">nudK</name>
    <name evidence="12" type="ORF">RG540_CH10870</name>
</gene>
<feature type="short sequence motif" description="Nudix box" evidence="10">
    <location>
        <begin position="88"/>
        <end position="109"/>
    </location>
</feature>
<dbReference type="GO" id="GO:0006753">
    <property type="term" value="P:nucleoside phosphate metabolic process"/>
    <property type="evidence" value="ECO:0007669"/>
    <property type="project" value="TreeGrafter"/>
</dbReference>
<dbReference type="NCBIfam" id="TIGR00052">
    <property type="entry name" value="nudix-type nucleoside diphosphatase, YffH/AdpP family"/>
    <property type="match status" value="1"/>
</dbReference>
<dbReference type="eggNOG" id="COG0494">
    <property type="taxonomic scope" value="Bacteria"/>
</dbReference>
<dbReference type="CDD" id="cd24157">
    <property type="entry name" value="NUDIX_GDPMK"/>
    <property type="match status" value="1"/>
</dbReference>
<comment type="cofactor">
    <cofactor evidence="2 9">
        <name>Mg(2+)</name>
        <dbReference type="ChEBI" id="CHEBI:18420"/>
    </cofactor>
</comment>
<dbReference type="KEGG" id="ngg:RG540_CH10870"/>
<comment type="catalytic activity">
    <reaction evidence="1">
        <text>GDP-alpha-D-mannose + H2O = alpha-D-mannose 1-phosphate + GMP + 2 H(+)</text>
        <dbReference type="Rhea" id="RHEA:27978"/>
        <dbReference type="ChEBI" id="CHEBI:15377"/>
        <dbReference type="ChEBI" id="CHEBI:15378"/>
        <dbReference type="ChEBI" id="CHEBI:57527"/>
        <dbReference type="ChEBI" id="CHEBI:58115"/>
        <dbReference type="ChEBI" id="CHEBI:58409"/>
    </reaction>
</comment>
<dbReference type="GO" id="GO:0046872">
    <property type="term" value="F:metal ion binding"/>
    <property type="evidence" value="ECO:0007669"/>
    <property type="project" value="UniProtKB-KW"/>
</dbReference>
<feature type="domain" description="Nudix hydrolase" evidence="11">
    <location>
        <begin position="46"/>
        <end position="184"/>
    </location>
</feature>
<dbReference type="PATRIC" id="fig|1028800.3.peg.1104"/>
<evidence type="ECO:0000259" key="11">
    <source>
        <dbReference type="PROSITE" id="PS51462"/>
    </source>
</evidence>
<evidence type="ECO:0000256" key="6">
    <source>
        <dbReference type="ARBA" id="ARBA00022801"/>
    </source>
</evidence>
<evidence type="ECO:0000256" key="1">
    <source>
        <dbReference type="ARBA" id="ARBA00000847"/>
    </source>
</evidence>
<dbReference type="EMBL" id="HG938353">
    <property type="protein sequence ID" value="CDN47275.1"/>
    <property type="molecule type" value="Genomic_DNA"/>
</dbReference>
<comment type="subunit">
    <text evidence="4">Homodimer.</text>
</comment>
<dbReference type="GeneID" id="24259712"/>
<dbReference type="InterPro" id="IPR000086">
    <property type="entry name" value="NUDIX_hydrolase_dom"/>
</dbReference>
<dbReference type="PANTHER" id="PTHR11839:SF18">
    <property type="entry name" value="NUDIX HYDROLASE DOMAIN-CONTAINING PROTEIN"/>
    <property type="match status" value="1"/>
</dbReference>
<keyword evidence="9" id="KW-0479">Metal-binding</keyword>
<reference evidence="13" key="1">
    <citation type="journal article" date="2014" name="BMC Genomics">
        <title>Genome sequencing of two Neorhizobium galegae strains reveals a noeT gene responsible for the unusual acetylation of the nodulation factors.</title>
        <authorList>
            <person name="Osterman J."/>
            <person name="Marsh J."/>
            <person name="Laine P.K."/>
            <person name="Zeng Z."/>
            <person name="Alatalo E."/>
            <person name="Sullivan J.T."/>
            <person name="Young J.P."/>
            <person name="Thomas-Oates J."/>
            <person name="Paulin L."/>
            <person name="Lindstrom K."/>
        </authorList>
    </citation>
    <scope>NUCLEOTIDE SEQUENCE [LARGE SCALE GENOMIC DNA]</scope>
    <source>
        <strain evidence="13">HAMBI 540</strain>
    </source>
</reference>
<evidence type="ECO:0000313" key="13">
    <source>
        <dbReference type="Proteomes" id="UP000028181"/>
    </source>
</evidence>
<keyword evidence="6" id="KW-0378">Hydrolase</keyword>
<feature type="binding site" evidence="9">
    <location>
        <position position="102"/>
    </location>
    <ligand>
        <name>Mg(2+)</name>
        <dbReference type="ChEBI" id="CHEBI:18420"/>
        <label>1</label>
    </ligand>
</feature>
<dbReference type="HOGENOM" id="CLU_062658_6_0_5"/>
<dbReference type="PROSITE" id="PS51462">
    <property type="entry name" value="NUDIX"/>
    <property type="match status" value="1"/>
</dbReference>
<dbReference type="GO" id="GO:0016818">
    <property type="term" value="F:hydrolase activity, acting on acid anhydrides, in phosphorus-containing anhydrides"/>
    <property type="evidence" value="ECO:0007669"/>
    <property type="project" value="InterPro"/>
</dbReference>
<dbReference type="RefSeq" id="WP_038585448.1">
    <property type="nucleotide sequence ID" value="NZ_HG938353.1"/>
</dbReference>
<dbReference type="Proteomes" id="UP000028181">
    <property type="component" value="Chromosome I"/>
</dbReference>
<evidence type="ECO:0000256" key="8">
    <source>
        <dbReference type="ARBA" id="ARBA00032272"/>
    </source>
</evidence>
<accession>A0A068SQA4</accession>
<sequence length="197" mass="22509">MTGQDDRVKLVSEKILSDGWTRLSSYELDYADRRGETHRLHREIYHKSEAACILLYDARRDMVVLVKQFRLPAYLTGKPAWMVEVPAGLLDEDHPEEAIRREAMEETGYRLRDVRFVFKAFMSPGAITELVHFFHAPIDLSDRVNGGGGLAEEHEDIEVLELPLDEAFAMIANGDIIDAKTIMMLQWAVINRSSFTV</sequence>
<evidence type="ECO:0000313" key="12">
    <source>
        <dbReference type="EMBL" id="CDN47275.1"/>
    </source>
</evidence>
<keyword evidence="13" id="KW-1185">Reference proteome</keyword>
<dbReference type="GO" id="GO:0019693">
    <property type="term" value="P:ribose phosphate metabolic process"/>
    <property type="evidence" value="ECO:0007669"/>
    <property type="project" value="TreeGrafter"/>
</dbReference>
<dbReference type="OrthoDB" id="5292471at2"/>
<organism evidence="12 13">
    <name type="scientific">Neorhizobium galegae bv. orientalis str. HAMBI 540</name>
    <dbReference type="NCBI Taxonomy" id="1028800"/>
    <lineage>
        <taxon>Bacteria</taxon>
        <taxon>Pseudomonadati</taxon>
        <taxon>Pseudomonadota</taxon>
        <taxon>Alphaproteobacteria</taxon>
        <taxon>Hyphomicrobiales</taxon>
        <taxon>Rhizobiaceae</taxon>
        <taxon>Rhizobium/Agrobacterium group</taxon>
        <taxon>Neorhizobium</taxon>
    </lineage>
</organism>
<dbReference type="AlphaFoldDB" id="A0A068SQA4"/>
<feature type="binding site" evidence="9">
    <location>
        <position position="106"/>
    </location>
    <ligand>
        <name>Mg(2+)</name>
        <dbReference type="ChEBI" id="CHEBI:18420"/>
        <label>1</label>
    </ligand>
</feature>
<evidence type="ECO:0000256" key="3">
    <source>
        <dbReference type="ARBA" id="ARBA00007275"/>
    </source>
</evidence>
<evidence type="ECO:0000256" key="7">
    <source>
        <dbReference type="ARBA" id="ARBA00032162"/>
    </source>
</evidence>
<dbReference type="Pfam" id="PF00293">
    <property type="entry name" value="NUDIX"/>
    <property type="match status" value="1"/>
</dbReference>
<feature type="binding site" evidence="9">
    <location>
        <position position="87"/>
    </location>
    <ligand>
        <name>Mg(2+)</name>
        <dbReference type="ChEBI" id="CHEBI:18420"/>
        <label>1</label>
    </ligand>
</feature>
<name>A0A068SQA4_NEOGA</name>
<protein>
    <recommendedName>
        <fullName evidence="5">GDP-mannose pyrophosphatase</fullName>
    </recommendedName>
    <alternativeName>
        <fullName evidence="7">GDP-mannose hydrolase</fullName>
    </alternativeName>
    <alternativeName>
        <fullName evidence="8">GDPMK</fullName>
    </alternativeName>
</protein>
<dbReference type="Gene3D" id="3.90.79.10">
    <property type="entry name" value="Nucleoside Triphosphate Pyrophosphohydrolase"/>
    <property type="match status" value="1"/>
</dbReference>
<dbReference type="GO" id="GO:0005829">
    <property type="term" value="C:cytosol"/>
    <property type="evidence" value="ECO:0007669"/>
    <property type="project" value="TreeGrafter"/>
</dbReference>
<evidence type="ECO:0000256" key="9">
    <source>
        <dbReference type="PIRSR" id="PIRSR604385-2"/>
    </source>
</evidence>
<proteinExistence type="inferred from homology"/>
<evidence type="ECO:0000256" key="4">
    <source>
        <dbReference type="ARBA" id="ARBA00011738"/>
    </source>
</evidence>
<evidence type="ECO:0000256" key="10">
    <source>
        <dbReference type="PIRSR" id="PIRSR604385-3"/>
    </source>
</evidence>
<keyword evidence="9" id="KW-0460">Magnesium</keyword>
<evidence type="ECO:0000256" key="2">
    <source>
        <dbReference type="ARBA" id="ARBA00001946"/>
    </source>
</evidence>
<dbReference type="PANTHER" id="PTHR11839">
    <property type="entry name" value="UDP/ADP-SUGAR PYROPHOSPHATASE"/>
    <property type="match status" value="1"/>
</dbReference>